<dbReference type="EMBL" id="JH431494">
    <property type="status" value="NOT_ANNOTATED_CDS"/>
    <property type="molecule type" value="Genomic_DNA"/>
</dbReference>
<dbReference type="InterPro" id="IPR004855">
    <property type="entry name" value="TFIIA_asu/bsu"/>
</dbReference>
<keyword evidence="3" id="KW-0805">Transcription regulation</keyword>
<dbReference type="Gene3D" id="2.30.18.10">
    <property type="entry name" value="Transcription factor IIA (TFIIA), beta-barrel domain"/>
    <property type="match status" value="1"/>
</dbReference>
<dbReference type="SUPFAM" id="SSF50784">
    <property type="entry name" value="Transcription factor IIA (TFIIA), beta-barrel domain"/>
    <property type="match status" value="1"/>
</dbReference>
<keyword evidence="5" id="KW-0539">Nucleus</keyword>
<dbReference type="HOGENOM" id="CLU_030027_5_0_1"/>
<reference evidence="6" key="2">
    <citation type="submission" date="2015-02" db="UniProtKB">
        <authorList>
            <consortium name="EnsemblMetazoa"/>
        </authorList>
    </citation>
    <scope>IDENTIFICATION</scope>
</reference>
<dbReference type="EnsemblMetazoa" id="SMAR004510-RA">
    <property type="protein sequence ID" value="SMAR004510-PA"/>
    <property type="gene ID" value="SMAR004510"/>
</dbReference>
<comment type="subcellular location">
    <subcellularLocation>
        <location evidence="1">Nucleus</location>
    </subcellularLocation>
</comment>
<comment type="similarity">
    <text evidence="2">Belongs to the TFIIA subunit 1 family.</text>
</comment>
<evidence type="ECO:0000313" key="6">
    <source>
        <dbReference type="EnsemblMetazoa" id="SMAR004510-PA"/>
    </source>
</evidence>
<dbReference type="PhylomeDB" id="T1ITQ5"/>
<evidence type="ECO:0000256" key="4">
    <source>
        <dbReference type="ARBA" id="ARBA00023163"/>
    </source>
</evidence>
<dbReference type="Gene3D" id="1.10.287.100">
    <property type="match status" value="1"/>
</dbReference>
<dbReference type="SMART" id="SM01371">
    <property type="entry name" value="TFIIA"/>
    <property type="match status" value="1"/>
</dbReference>
<evidence type="ECO:0000256" key="3">
    <source>
        <dbReference type="ARBA" id="ARBA00023015"/>
    </source>
</evidence>
<protein>
    <recommendedName>
        <fullName evidence="8">Transcription initiation factor IIA subunit 1</fullName>
    </recommendedName>
</protein>
<dbReference type="GO" id="GO:0005672">
    <property type="term" value="C:transcription factor TFIIA complex"/>
    <property type="evidence" value="ECO:0007669"/>
    <property type="project" value="InterPro"/>
</dbReference>
<keyword evidence="7" id="KW-1185">Reference proteome</keyword>
<dbReference type="InterPro" id="IPR009088">
    <property type="entry name" value="TFIIA_b-brl"/>
</dbReference>
<evidence type="ECO:0000256" key="5">
    <source>
        <dbReference type="ARBA" id="ARBA00023242"/>
    </source>
</evidence>
<keyword evidence="4" id="KW-0804">Transcription</keyword>
<name>T1ITQ5_STRMM</name>
<dbReference type="OMA" id="QKCTGEA"/>
<evidence type="ECO:0008006" key="8">
    <source>
        <dbReference type="Google" id="ProtNLM"/>
    </source>
</evidence>
<dbReference type="GO" id="GO:0006367">
    <property type="term" value="P:transcription initiation at RNA polymerase II promoter"/>
    <property type="evidence" value="ECO:0007669"/>
    <property type="project" value="InterPro"/>
</dbReference>
<dbReference type="STRING" id="126957.T1ITQ5"/>
<evidence type="ECO:0000256" key="2">
    <source>
        <dbReference type="ARBA" id="ARBA00010059"/>
    </source>
</evidence>
<dbReference type="CDD" id="cd07976">
    <property type="entry name" value="TFIIA_alpha_beta_like"/>
    <property type="match status" value="2"/>
</dbReference>
<evidence type="ECO:0000313" key="7">
    <source>
        <dbReference type="Proteomes" id="UP000014500"/>
    </source>
</evidence>
<dbReference type="FunFam" id="1.10.287.100:FF:000001">
    <property type="entry name" value="Transcription initiation factor IIA subunit"/>
    <property type="match status" value="1"/>
</dbReference>
<dbReference type="FunFam" id="2.30.18.10:FF:000002">
    <property type="entry name" value="Transcription initiation factor IIA subunit 1"/>
    <property type="match status" value="1"/>
</dbReference>
<dbReference type="eggNOG" id="KOG2652">
    <property type="taxonomic scope" value="Eukaryota"/>
</dbReference>
<accession>T1ITQ5</accession>
<sequence length="330" mass="35816">MSSGVSQLYKSVIDDVINNVREVFLDESLDEHILQELKQCWENKLLQSKAVPPEGVQAEDRIMPAPFTIQTQPPQTTSAGNTQVAVKTARGIQYKYATAVQQQLPAGSIVQPTLQYQYAQGDMPDGSKTVTITLPQNLAGSQKPVTISLPASAIMQQGGLVMSTAAATAASALPHGITAGLLQPGIATINASNLIAHPNSGKELGRLMPKRDGSYVLLNTCTDGTLQYQTVTTEQLAKQGYTTVNVPQAPGAQTTSQVQQVQLQNEPLNSEDDVSDEDPSELFDTDNVIVCQYDKITRSRNKWKFHLKDGIMNLQGKDFVFQRASGDAEW</sequence>
<dbReference type="SUPFAM" id="SSF47396">
    <property type="entry name" value="Transcription factor IIA (TFIIA), alpha-helical domain"/>
    <property type="match status" value="1"/>
</dbReference>
<proteinExistence type="inferred from homology"/>
<dbReference type="PANTHER" id="PTHR12694:SF8">
    <property type="entry name" value="TRANSCRIPTION INITIATION FACTOR IIA SUBUNIT 1"/>
    <property type="match status" value="1"/>
</dbReference>
<dbReference type="AlphaFoldDB" id="T1ITQ5"/>
<dbReference type="Pfam" id="PF03153">
    <property type="entry name" value="TFIIA"/>
    <property type="match status" value="1"/>
</dbReference>
<organism evidence="6 7">
    <name type="scientific">Strigamia maritima</name>
    <name type="common">European centipede</name>
    <name type="synonym">Geophilus maritimus</name>
    <dbReference type="NCBI Taxonomy" id="126957"/>
    <lineage>
        <taxon>Eukaryota</taxon>
        <taxon>Metazoa</taxon>
        <taxon>Ecdysozoa</taxon>
        <taxon>Arthropoda</taxon>
        <taxon>Myriapoda</taxon>
        <taxon>Chilopoda</taxon>
        <taxon>Pleurostigmophora</taxon>
        <taxon>Geophilomorpha</taxon>
        <taxon>Linotaeniidae</taxon>
        <taxon>Strigamia</taxon>
    </lineage>
</organism>
<dbReference type="Proteomes" id="UP000014500">
    <property type="component" value="Unassembled WGS sequence"/>
</dbReference>
<reference evidence="7" key="1">
    <citation type="submission" date="2011-05" db="EMBL/GenBank/DDBJ databases">
        <authorList>
            <person name="Richards S.R."/>
            <person name="Qu J."/>
            <person name="Jiang H."/>
            <person name="Jhangiani S.N."/>
            <person name="Agravi P."/>
            <person name="Goodspeed R."/>
            <person name="Gross S."/>
            <person name="Mandapat C."/>
            <person name="Jackson L."/>
            <person name="Mathew T."/>
            <person name="Pu L."/>
            <person name="Thornton R."/>
            <person name="Saada N."/>
            <person name="Wilczek-Boney K.B."/>
            <person name="Lee S."/>
            <person name="Kovar C."/>
            <person name="Wu Y."/>
            <person name="Scherer S.E."/>
            <person name="Worley K.C."/>
            <person name="Muzny D.M."/>
            <person name="Gibbs R."/>
        </authorList>
    </citation>
    <scope>NUCLEOTIDE SEQUENCE</scope>
    <source>
        <strain evidence="7">Brora</strain>
    </source>
</reference>
<evidence type="ECO:0000256" key="1">
    <source>
        <dbReference type="ARBA" id="ARBA00004123"/>
    </source>
</evidence>
<dbReference type="PANTHER" id="PTHR12694">
    <property type="entry name" value="TRANSCRIPTION INITIATION FACTOR IIA SUBUNIT 1"/>
    <property type="match status" value="1"/>
</dbReference>